<dbReference type="AlphaFoldDB" id="A0A6J4Q9C3"/>
<feature type="region of interest" description="Disordered" evidence="1">
    <location>
        <begin position="1"/>
        <end position="44"/>
    </location>
</feature>
<gene>
    <name evidence="2" type="ORF">AVDCRST_MAG01-01-3131</name>
</gene>
<reference evidence="2" key="1">
    <citation type="submission" date="2020-02" db="EMBL/GenBank/DDBJ databases">
        <authorList>
            <person name="Meier V. D."/>
        </authorList>
    </citation>
    <scope>NUCLEOTIDE SEQUENCE</scope>
    <source>
        <strain evidence="2">AVDCRST_MAG01</strain>
    </source>
</reference>
<accession>A0A6J4Q9C3</accession>
<protein>
    <submittedName>
        <fullName evidence="2">Uncharacterized protein</fullName>
    </submittedName>
</protein>
<dbReference type="EMBL" id="CADCUW010000411">
    <property type="protein sequence ID" value="CAA9434073.1"/>
    <property type="molecule type" value="Genomic_DNA"/>
</dbReference>
<evidence type="ECO:0000256" key="1">
    <source>
        <dbReference type="SAM" id="MobiDB-lite"/>
    </source>
</evidence>
<proteinExistence type="predicted"/>
<evidence type="ECO:0000313" key="2">
    <source>
        <dbReference type="EMBL" id="CAA9434073.1"/>
    </source>
</evidence>
<name>A0A6J4Q9C3_9ACTN</name>
<feature type="non-terminal residue" evidence="2">
    <location>
        <position position="44"/>
    </location>
</feature>
<organism evidence="2">
    <name type="scientific">uncultured Rubrobacteraceae bacterium</name>
    <dbReference type="NCBI Taxonomy" id="349277"/>
    <lineage>
        <taxon>Bacteria</taxon>
        <taxon>Bacillati</taxon>
        <taxon>Actinomycetota</taxon>
        <taxon>Rubrobacteria</taxon>
        <taxon>Rubrobacterales</taxon>
        <taxon>Rubrobacteraceae</taxon>
        <taxon>environmental samples</taxon>
    </lineage>
</organism>
<sequence>AGCGGPGDGGRGRRVRGTGRADRVLGSRAAGGSRTGDVGSRRPL</sequence>
<feature type="non-terminal residue" evidence="2">
    <location>
        <position position="1"/>
    </location>
</feature>